<feature type="region of interest" description="Disordered" evidence="1">
    <location>
        <begin position="337"/>
        <end position="377"/>
    </location>
</feature>
<feature type="transmembrane region" description="Helical" evidence="2">
    <location>
        <begin position="1573"/>
        <end position="1592"/>
    </location>
</feature>
<feature type="compositionally biased region" description="Low complexity" evidence="1">
    <location>
        <begin position="364"/>
        <end position="377"/>
    </location>
</feature>
<feature type="transmembrane region" description="Helical" evidence="2">
    <location>
        <begin position="1644"/>
        <end position="1661"/>
    </location>
</feature>
<feature type="transmembrane region" description="Helical" evidence="2">
    <location>
        <begin position="198"/>
        <end position="218"/>
    </location>
</feature>
<organism evidence="3 4">
    <name type="scientific">Catellatospora chokoriensis</name>
    <dbReference type="NCBI Taxonomy" id="310353"/>
    <lineage>
        <taxon>Bacteria</taxon>
        <taxon>Bacillati</taxon>
        <taxon>Actinomycetota</taxon>
        <taxon>Actinomycetes</taxon>
        <taxon>Micromonosporales</taxon>
        <taxon>Micromonosporaceae</taxon>
        <taxon>Catellatospora</taxon>
    </lineage>
</organism>
<feature type="compositionally biased region" description="Basic and acidic residues" evidence="1">
    <location>
        <begin position="124"/>
        <end position="134"/>
    </location>
</feature>
<feature type="transmembrane region" description="Helical" evidence="2">
    <location>
        <begin position="960"/>
        <end position="978"/>
    </location>
</feature>
<feature type="transmembrane region" description="Helical" evidence="2">
    <location>
        <begin position="230"/>
        <end position="248"/>
    </location>
</feature>
<reference evidence="3 4" key="1">
    <citation type="submission" date="2021-01" db="EMBL/GenBank/DDBJ databases">
        <title>Whole genome shotgun sequence of Catellatospora chokoriensis NBRC 107358.</title>
        <authorList>
            <person name="Komaki H."/>
            <person name="Tamura T."/>
        </authorList>
    </citation>
    <scope>NUCLEOTIDE SEQUENCE [LARGE SCALE GENOMIC DNA]</scope>
    <source>
        <strain evidence="3 4">NBRC 107358</strain>
    </source>
</reference>
<protein>
    <submittedName>
        <fullName evidence="3">Uncharacterized protein</fullName>
    </submittedName>
</protein>
<evidence type="ECO:0000313" key="4">
    <source>
        <dbReference type="Proteomes" id="UP000619293"/>
    </source>
</evidence>
<feature type="compositionally biased region" description="Pro residues" evidence="1">
    <location>
        <begin position="84"/>
        <end position="99"/>
    </location>
</feature>
<evidence type="ECO:0000256" key="1">
    <source>
        <dbReference type="SAM" id="MobiDB-lite"/>
    </source>
</evidence>
<feature type="region of interest" description="Disordered" evidence="1">
    <location>
        <begin position="69"/>
        <end position="163"/>
    </location>
</feature>
<feature type="transmembrane region" description="Helical" evidence="2">
    <location>
        <begin position="493"/>
        <end position="512"/>
    </location>
</feature>
<feature type="transmembrane region" description="Helical" evidence="2">
    <location>
        <begin position="1033"/>
        <end position="1054"/>
    </location>
</feature>
<name>A0A8J3JWW4_9ACTN</name>
<feature type="transmembrane region" description="Helical" evidence="2">
    <location>
        <begin position="439"/>
        <end position="460"/>
    </location>
</feature>
<feature type="transmembrane region" description="Helical" evidence="2">
    <location>
        <begin position="663"/>
        <end position="682"/>
    </location>
</feature>
<keyword evidence="2" id="KW-1133">Transmembrane helix</keyword>
<feature type="transmembrane region" description="Helical" evidence="2">
    <location>
        <begin position="1324"/>
        <end position="1345"/>
    </location>
</feature>
<feature type="transmembrane region" description="Helical" evidence="2">
    <location>
        <begin position="599"/>
        <end position="617"/>
    </location>
</feature>
<evidence type="ECO:0000313" key="3">
    <source>
        <dbReference type="EMBL" id="GIF88591.1"/>
    </source>
</evidence>
<feature type="transmembrane region" description="Helical" evidence="2">
    <location>
        <begin position="1541"/>
        <end position="1561"/>
    </location>
</feature>
<feature type="compositionally biased region" description="Pro residues" evidence="1">
    <location>
        <begin position="151"/>
        <end position="162"/>
    </location>
</feature>
<feature type="transmembrane region" description="Helical" evidence="2">
    <location>
        <begin position="524"/>
        <end position="552"/>
    </location>
</feature>
<feature type="transmembrane region" description="Helical" evidence="2">
    <location>
        <begin position="891"/>
        <end position="913"/>
    </location>
</feature>
<feature type="transmembrane region" description="Helical" evidence="2">
    <location>
        <begin position="1409"/>
        <end position="1430"/>
    </location>
</feature>
<feature type="transmembrane region" description="Helical" evidence="2">
    <location>
        <begin position="933"/>
        <end position="953"/>
    </location>
</feature>
<feature type="transmembrane region" description="Helical" evidence="2">
    <location>
        <begin position="1598"/>
        <end position="1614"/>
    </location>
</feature>
<dbReference type="NCBIfam" id="NF047321">
    <property type="entry name" value="SCO7613_CTERM"/>
    <property type="match status" value="1"/>
</dbReference>
<feature type="transmembrane region" description="Helical" evidence="2">
    <location>
        <begin position="1066"/>
        <end position="1094"/>
    </location>
</feature>
<feature type="transmembrane region" description="Helical" evidence="2">
    <location>
        <begin position="775"/>
        <end position="792"/>
    </location>
</feature>
<feature type="transmembrane region" description="Helical" evidence="2">
    <location>
        <begin position="717"/>
        <end position="738"/>
    </location>
</feature>
<feature type="transmembrane region" description="Helical" evidence="2">
    <location>
        <begin position="572"/>
        <end position="592"/>
    </location>
</feature>
<feature type="transmembrane region" description="Helical" evidence="2">
    <location>
        <begin position="1299"/>
        <end position="1318"/>
    </location>
</feature>
<keyword evidence="4" id="KW-1185">Reference proteome</keyword>
<feature type="transmembrane region" description="Helical" evidence="2">
    <location>
        <begin position="1126"/>
        <end position="1146"/>
    </location>
</feature>
<accession>A0A8J3JWW4</accession>
<feature type="transmembrane region" description="Helical" evidence="2">
    <location>
        <begin position="1621"/>
        <end position="1638"/>
    </location>
</feature>
<feature type="transmembrane region" description="Helical" evidence="2">
    <location>
        <begin position="1272"/>
        <end position="1292"/>
    </location>
</feature>
<feature type="transmembrane region" description="Helical" evidence="2">
    <location>
        <begin position="1467"/>
        <end position="1486"/>
    </location>
</feature>
<feature type="transmembrane region" description="Helical" evidence="2">
    <location>
        <begin position="832"/>
        <end position="853"/>
    </location>
</feature>
<feature type="transmembrane region" description="Helical" evidence="2">
    <location>
        <begin position="859"/>
        <end position="879"/>
    </location>
</feature>
<feature type="transmembrane region" description="Helical" evidence="2">
    <location>
        <begin position="1385"/>
        <end position="1402"/>
    </location>
</feature>
<feature type="transmembrane region" description="Helical" evidence="2">
    <location>
        <begin position="467"/>
        <end position="487"/>
    </location>
</feature>
<feature type="transmembrane region" description="Helical" evidence="2">
    <location>
        <begin position="171"/>
        <end position="192"/>
    </location>
</feature>
<feature type="transmembrane region" description="Helical" evidence="2">
    <location>
        <begin position="798"/>
        <end position="820"/>
    </location>
</feature>
<keyword evidence="2" id="KW-0812">Transmembrane</keyword>
<feature type="transmembrane region" description="Helical" evidence="2">
    <location>
        <begin position="1152"/>
        <end position="1169"/>
    </location>
</feature>
<feature type="transmembrane region" description="Helical" evidence="2">
    <location>
        <begin position="1100"/>
        <end position="1119"/>
    </location>
</feature>
<dbReference type="EMBL" id="BONG01000009">
    <property type="protein sequence ID" value="GIF88591.1"/>
    <property type="molecule type" value="Genomic_DNA"/>
</dbReference>
<feature type="transmembrane region" description="Helical" evidence="2">
    <location>
        <begin position="1223"/>
        <end position="1244"/>
    </location>
</feature>
<comment type="caution">
    <text evidence="3">The sequence shown here is derived from an EMBL/GenBank/DDBJ whole genome shotgun (WGS) entry which is preliminary data.</text>
</comment>
<feature type="transmembrane region" description="Helical" evidence="2">
    <location>
        <begin position="1492"/>
        <end position="1510"/>
    </location>
</feature>
<feature type="transmembrane region" description="Helical" evidence="2">
    <location>
        <begin position="688"/>
        <end position="705"/>
    </location>
</feature>
<feature type="compositionally biased region" description="Basic residues" evidence="1">
    <location>
        <begin position="72"/>
        <end position="83"/>
    </location>
</feature>
<feature type="transmembrane region" description="Helical" evidence="2">
    <location>
        <begin position="623"/>
        <end position="642"/>
    </location>
</feature>
<dbReference type="Proteomes" id="UP000619293">
    <property type="component" value="Unassembled WGS sequence"/>
</dbReference>
<feature type="compositionally biased region" description="Low complexity" evidence="1">
    <location>
        <begin position="342"/>
        <end position="356"/>
    </location>
</feature>
<feature type="transmembrane region" description="Helical" evidence="2">
    <location>
        <begin position="254"/>
        <end position="272"/>
    </location>
</feature>
<evidence type="ECO:0000256" key="2">
    <source>
        <dbReference type="SAM" id="Phobius"/>
    </source>
</evidence>
<feature type="transmembrane region" description="Helical" evidence="2">
    <location>
        <begin position="1519"/>
        <end position="1535"/>
    </location>
</feature>
<keyword evidence="2" id="KW-0472">Membrane</keyword>
<feature type="transmembrane region" description="Helical" evidence="2">
    <location>
        <begin position="410"/>
        <end position="433"/>
    </location>
</feature>
<proteinExistence type="predicted"/>
<dbReference type="InterPro" id="IPR058062">
    <property type="entry name" value="SCO7613_C"/>
</dbReference>
<feature type="transmembrane region" description="Helical" evidence="2">
    <location>
        <begin position="1357"/>
        <end position="1379"/>
    </location>
</feature>
<sequence>MCGRERDPSVRCPHCGNTPEQLAAEVSRLNKAIADMNAEDLRLSGERKKLSSKLQAALYQRDILAHAEAQRQKKAAPKQRRWLPRPPGAQAPAAPPAAPPGAQRPDPPTTADDPGAPRQAPTVPRERSAPRDGGTRPAGTARREGGTRVAPLPPSLSEPPPEASARSVQNIMLALGSLLLGIAAVVFAAVALSNVAPGIRLTVLALATALLLGIAPSLVRGGLSATAEALAAVGLALLPVDGYLLAQLSLIDTSLAIVAGLVFAATAAIAYLYHRATGLTIPRYAVVIAIQPVLPLLLYDLINGPAGWAVVLTVVAAQNAVLARAVELANVPARPGPPPRLAAPATAGAPTTVLPPDTTSGSPAADGDSTATAARSTRTAGLPEGLATFMRRPETAATATRRSAFWLRELAWVLHGLAIAAATVYAVAALLTADTVPSVLRASATLLLAVGVALVGALMLRRAPLNELAAGAMVLAVIGSAARVAVVALPDRALLVIAAAVAITGLGVRAIPEPTRRGPQLASTLALIVISLFTAGSALRAALAPVAAAWPFGSADVDGFGAEIAQRAGHPGWPLVATIALLTIAAALALPAAWRHETVVAGAALTALAAPASLGLHWVATQWLLAAAAIALLAAGIGVAGIGSAEGGAPWAAATPRAARAHLIASFLVGATAVGVALAHTWSTAGLMVAYTLAGALLAAAQRVLPTPPATGLLGDAAAGAAAFAAPVAVGTGVLTVFPAAGRQVALAAAFLACAATLALVAARLVAHRRIGTPLSLGAGLGALVVAGAAFGTGEAGVLDAGLGALLLVSAILLALAPSIDSGRRADRALDGADFAAAAVTTALIAALARVAHLVAPQYWLVLSALLVLAVGVAVRLLPQELRRGPVAGSAMAGGILVLIAGYPALAGGIKALALPGELWAADLAPVGGGVEFGWQAPAALVVLAVAAAVVLPPPRSHQAAAIAAILATVGTPAALGWPWWAPIVLGLTIATGYALAAAVAEDARAGYTRLAVATAVALHALGASLVRPWTTAAALGMIALVGAALVLMAVLMTQQAEQADATPPAHLDVLGGAGVLAVLLAGPAALAAFAASAGKEPDVLLTAALGGVSIGLAALAAARRPAAPYLGWGTVGVAISGTLIALLALANGHPAGVYAAAAVLLVVLAELLRTTTRDQLGLTPERVAAPKPRRVPKEGPQRWRVGFDTRQELIERSRRFPSYPGAMAAAAAAAPAFIALTSLAPALHTALVRPYDSLNAIWQGPPAATTVATDVAAVLTAVLLTVAAGIAAVGFGGGPTRAVSVVVPGAAVTLLIAPTGLGLAWPASVLAGLGVFTVCMLSVALTEPPSGEDVDRPVRAARVAVLLLGLIAGGAGLAGALATPGLTIFTFGGAVAVGAVAALGGKSQRARILGWLGAALAAQLFVLTVSLRVGAKPEWAAFGVLGVGAILIVGAALHPRFTRPEALREASAVEWAGYTAGVIALALAVRAPSQVAALLVGWGAVLGIAATRAGRPTAQRRVLFWAAAGSEIAAWWLIMRSSDIALPEAYTLPFALLALAVGLLELRQRPQLGSWAAYGPALIAGFGPTVVVVLVTDTNPIREVGLLVAAILTLVIGSRYGQQAPVAIGAAVTVIAALHALTLVGTTWLGVLVGGIVLIVLGANSERRRRAADRYKQFR</sequence>
<gene>
    <name evidence="3" type="ORF">Cch02nite_20350</name>
</gene>
<feature type="compositionally biased region" description="Low complexity" evidence="1">
    <location>
        <begin position="100"/>
        <end position="117"/>
    </location>
</feature>
<feature type="transmembrane region" description="Helical" evidence="2">
    <location>
        <begin position="1436"/>
        <end position="1455"/>
    </location>
</feature>
<feature type="transmembrane region" description="Helical" evidence="2">
    <location>
        <begin position="744"/>
        <end position="763"/>
    </location>
</feature>